<dbReference type="EMBL" id="UOGD01000372">
    <property type="protein sequence ID" value="VAX27193.1"/>
    <property type="molecule type" value="Genomic_DNA"/>
</dbReference>
<proteinExistence type="predicted"/>
<protein>
    <submittedName>
        <fullName evidence="1">Uncharacterized protein</fullName>
    </submittedName>
</protein>
<gene>
    <name evidence="1" type="ORF">MNBD_IGNAVI01-1574</name>
</gene>
<organism evidence="1">
    <name type="scientific">hydrothermal vent metagenome</name>
    <dbReference type="NCBI Taxonomy" id="652676"/>
    <lineage>
        <taxon>unclassified sequences</taxon>
        <taxon>metagenomes</taxon>
        <taxon>ecological metagenomes</taxon>
    </lineage>
</organism>
<reference evidence="1" key="1">
    <citation type="submission" date="2018-06" db="EMBL/GenBank/DDBJ databases">
        <authorList>
            <person name="Zhirakovskaya E."/>
        </authorList>
    </citation>
    <scope>NUCLEOTIDE SEQUENCE</scope>
</reference>
<name>A0A3B1CRA4_9ZZZZ</name>
<sequence>MYLTVRHIFSIIPLLVTSILLRDQSSLDVVFLLSSKIRSYGLLLLYNSQLDSIKNYSEHHSSYVKRMDVVLDNEGVILFFSFETDNNNLEKRSFQFRYNEQTSNEGFTDTVLSPHGFRIGDLSVSSILIAVTLPLGIILCN</sequence>
<evidence type="ECO:0000313" key="1">
    <source>
        <dbReference type="EMBL" id="VAX27193.1"/>
    </source>
</evidence>
<accession>A0A3B1CRA4</accession>
<dbReference type="AlphaFoldDB" id="A0A3B1CRA4"/>